<gene>
    <name evidence="1" type="ORF">EUU23_08710</name>
</gene>
<name>A0A6I4M0F5_9SPHN</name>
<comment type="caution">
    <text evidence="1">The sequence shown here is derived from an EMBL/GenBank/DDBJ whole genome shotgun (WGS) entry which is preliminary data.</text>
</comment>
<dbReference type="OrthoDB" id="7585500at2"/>
<evidence type="ECO:0000313" key="1">
    <source>
        <dbReference type="EMBL" id="MVZ97786.1"/>
    </source>
</evidence>
<dbReference type="EMBL" id="SDWJ01000002">
    <property type="protein sequence ID" value="MVZ97786.1"/>
    <property type="molecule type" value="Genomic_DNA"/>
</dbReference>
<keyword evidence="2" id="KW-1185">Reference proteome</keyword>
<reference evidence="1 2" key="1">
    <citation type="submission" date="2019-01" db="EMBL/GenBank/DDBJ databases">
        <title>Sphingorhabdus lacus sp.nov., isolated from an oligotrophic freshwater lake.</title>
        <authorList>
            <person name="Park M."/>
        </authorList>
    </citation>
    <scope>NUCLEOTIDE SEQUENCE [LARGE SCALE GENOMIC DNA]</scope>
    <source>
        <strain evidence="1 2">IMCC26285</strain>
    </source>
</reference>
<proteinExistence type="predicted"/>
<accession>A0A6I4M0F5</accession>
<dbReference type="AlphaFoldDB" id="A0A6I4M0F5"/>
<sequence length="64" mass="7070">MFEKLAKATDQRAARIVKRTIERLAGTAALPGVQIHAADDGVVLSGRNLRRRMLADPQLRNFGK</sequence>
<organism evidence="1 2">
    <name type="scientific">Sphingorhabdus profundilacus</name>
    <dbReference type="NCBI Taxonomy" id="2509718"/>
    <lineage>
        <taxon>Bacteria</taxon>
        <taxon>Pseudomonadati</taxon>
        <taxon>Pseudomonadota</taxon>
        <taxon>Alphaproteobacteria</taxon>
        <taxon>Sphingomonadales</taxon>
        <taxon>Sphingomonadaceae</taxon>
        <taxon>Sphingorhabdus</taxon>
    </lineage>
</organism>
<evidence type="ECO:0000313" key="2">
    <source>
        <dbReference type="Proteomes" id="UP000471147"/>
    </source>
</evidence>
<protein>
    <submittedName>
        <fullName evidence="1">Uncharacterized protein</fullName>
    </submittedName>
</protein>
<dbReference type="Proteomes" id="UP000471147">
    <property type="component" value="Unassembled WGS sequence"/>
</dbReference>
<dbReference type="RefSeq" id="WP_160353771.1">
    <property type="nucleotide sequence ID" value="NZ_SDWJ01000002.1"/>
</dbReference>